<accession>A0A0D2M7Q2</accession>
<proteinExistence type="predicted"/>
<sequence length="344" mass="35330">MGLNREGDLCLDLLSGSYIWLRRVREGVGKAQGDKGDDGAGGGGAAAAAADAGDLVGSGGAASGPFDPESWPPLDPEAQYVVTLQLPGGQHVPLTHSRVTDEGLFGLGPPTPTAGGGGGGGGASGGARSPSVAPKAEDGGGGGRSAAQRAKSASAVQAVQVPLARAIARAEAIAGRLQARRLAFLSQRQAARIVGAVGGWKIGGHYEGHHTTPAGARQLEVLREHGLPVSRRYTALDAHRELTRHLKSRGLPDPPATPAQAARMRELGLDGGDPAAAAGGTAPALTFAQARARLFRAAVAEEEAEAGGALSSVKRRPRWQRERRGMTFEALKKRAKRQGLRHMV</sequence>
<name>A0A0D2M7Q2_9CHLO</name>
<dbReference type="OrthoDB" id="10557952at2759"/>
<evidence type="ECO:0000313" key="2">
    <source>
        <dbReference type="EMBL" id="KIY91515.1"/>
    </source>
</evidence>
<dbReference type="EMBL" id="KK106585">
    <property type="protein sequence ID" value="KIY91515.1"/>
    <property type="molecule type" value="Genomic_DNA"/>
</dbReference>
<dbReference type="AlphaFoldDB" id="A0A0D2M7Q2"/>
<feature type="region of interest" description="Disordered" evidence="1">
    <location>
        <begin position="105"/>
        <end position="149"/>
    </location>
</feature>
<dbReference type="Proteomes" id="UP000054498">
    <property type="component" value="Unassembled WGS sequence"/>
</dbReference>
<dbReference type="KEGG" id="mng:MNEG_16449"/>
<organism evidence="2 3">
    <name type="scientific">Monoraphidium neglectum</name>
    <dbReference type="NCBI Taxonomy" id="145388"/>
    <lineage>
        <taxon>Eukaryota</taxon>
        <taxon>Viridiplantae</taxon>
        <taxon>Chlorophyta</taxon>
        <taxon>core chlorophytes</taxon>
        <taxon>Chlorophyceae</taxon>
        <taxon>CS clade</taxon>
        <taxon>Sphaeropleales</taxon>
        <taxon>Selenastraceae</taxon>
        <taxon>Monoraphidium</taxon>
    </lineage>
</organism>
<dbReference type="RefSeq" id="XP_013890535.1">
    <property type="nucleotide sequence ID" value="XM_014035081.1"/>
</dbReference>
<feature type="compositionally biased region" description="Gly residues" evidence="1">
    <location>
        <begin position="114"/>
        <end position="125"/>
    </location>
</feature>
<keyword evidence="3" id="KW-1185">Reference proteome</keyword>
<protein>
    <submittedName>
        <fullName evidence="2">Uncharacterized protein</fullName>
    </submittedName>
</protein>
<evidence type="ECO:0000313" key="3">
    <source>
        <dbReference type="Proteomes" id="UP000054498"/>
    </source>
</evidence>
<reference evidence="2 3" key="1">
    <citation type="journal article" date="2013" name="BMC Genomics">
        <title>Reconstruction of the lipid metabolism for the microalga Monoraphidium neglectum from its genome sequence reveals characteristics suitable for biofuel production.</title>
        <authorList>
            <person name="Bogen C."/>
            <person name="Al-Dilaimi A."/>
            <person name="Albersmeier A."/>
            <person name="Wichmann J."/>
            <person name="Grundmann M."/>
            <person name="Rupp O."/>
            <person name="Lauersen K.J."/>
            <person name="Blifernez-Klassen O."/>
            <person name="Kalinowski J."/>
            <person name="Goesmann A."/>
            <person name="Mussgnug J.H."/>
            <person name="Kruse O."/>
        </authorList>
    </citation>
    <scope>NUCLEOTIDE SEQUENCE [LARGE SCALE GENOMIC DNA]</scope>
    <source>
        <strain evidence="2 3">SAG 48.87</strain>
    </source>
</reference>
<dbReference type="GeneID" id="25734209"/>
<gene>
    <name evidence="2" type="ORF">MNEG_16449</name>
</gene>
<evidence type="ECO:0000256" key="1">
    <source>
        <dbReference type="SAM" id="MobiDB-lite"/>
    </source>
</evidence>